<dbReference type="Proteomes" id="UP000070255">
    <property type="component" value="Unassembled WGS sequence"/>
</dbReference>
<protein>
    <submittedName>
        <fullName evidence="1">Uncharacterized protein</fullName>
    </submittedName>
</protein>
<dbReference type="EMBL" id="LNJQ01000004">
    <property type="protein sequence ID" value="KWZ38416.1"/>
    <property type="molecule type" value="Genomic_DNA"/>
</dbReference>
<organism evidence="1 2">
    <name type="scientific">Burkholderia savannae</name>
    <dbReference type="NCBI Taxonomy" id="1637837"/>
    <lineage>
        <taxon>Bacteria</taxon>
        <taxon>Pseudomonadati</taxon>
        <taxon>Pseudomonadota</taxon>
        <taxon>Betaproteobacteria</taxon>
        <taxon>Burkholderiales</taxon>
        <taxon>Burkholderiaceae</taxon>
        <taxon>Burkholderia</taxon>
        <taxon>pseudomallei group</taxon>
    </lineage>
</organism>
<evidence type="ECO:0000313" key="2">
    <source>
        <dbReference type="Proteomes" id="UP000070255"/>
    </source>
</evidence>
<reference evidence="1 2" key="1">
    <citation type="submission" date="2015-11" db="EMBL/GenBank/DDBJ databases">
        <authorList>
            <person name="Sahl J."/>
            <person name="Wagner D."/>
            <person name="Keim P."/>
        </authorList>
    </citation>
    <scope>NUCLEOTIDE SEQUENCE [LARGE SCALE GENOMIC DNA]</scope>
    <source>
        <strain evidence="1 2">BDU18</strain>
    </source>
</reference>
<proteinExistence type="predicted"/>
<gene>
    <name evidence="1" type="ORF">WS72_26605</name>
</gene>
<comment type="caution">
    <text evidence="1">The sequence shown here is derived from an EMBL/GenBank/DDBJ whole genome shotgun (WGS) entry which is preliminary data.</text>
</comment>
<keyword evidence="2" id="KW-1185">Reference proteome</keyword>
<name>A0ABR5T5S4_9BURK</name>
<sequence length="74" mass="7958">MDIVGIPHESIRQATASVGVCLDIRLFYGPSNRVLPSAFSIRHSAFGIRHSAFGIRHSAFGIRHSAFGIDGAHA</sequence>
<evidence type="ECO:0000313" key="1">
    <source>
        <dbReference type="EMBL" id="KWZ38416.1"/>
    </source>
</evidence>
<accession>A0ABR5T5S4</accession>